<dbReference type="InterPro" id="IPR000889">
    <property type="entry name" value="Glutathione_peroxidase"/>
</dbReference>
<evidence type="ECO:0000256" key="9">
    <source>
        <dbReference type="ARBA" id="ARBA00023180"/>
    </source>
</evidence>
<keyword evidence="7" id="KW-0732">Signal</keyword>
<evidence type="ECO:0000256" key="2">
    <source>
        <dbReference type="ARBA" id="ARBA00004613"/>
    </source>
</evidence>
<dbReference type="PROSITE" id="PS00460">
    <property type="entry name" value="GLUTATHIONE_PEROXID_1"/>
    <property type="match status" value="1"/>
</dbReference>
<evidence type="ECO:0000256" key="1">
    <source>
        <dbReference type="ARBA" id="ARBA00000217"/>
    </source>
</evidence>
<reference evidence="13" key="1">
    <citation type="submission" date="2022-11" db="UniProtKB">
        <authorList>
            <consortium name="WormBaseParasite"/>
        </authorList>
    </citation>
    <scope>IDENTIFICATION</scope>
</reference>
<evidence type="ECO:0000256" key="8">
    <source>
        <dbReference type="ARBA" id="ARBA00023002"/>
    </source>
</evidence>
<organism evidence="12 13">
    <name type="scientific">Ditylenchus dipsaci</name>
    <dbReference type="NCBI Taxonomy" id="166011"/>
    <lineage>
        <taxon>Eukaryota</taxon>
        <taxon>Metazoa</taxon>
        <taxon>Ecdysozoa</taxon>
        <taxon>Nematoda</taxon>
        <taxon>Chromadorea</taxon>
        <taxon>Rhabditida</taxon>
        <taxon>Tylenchina</taxon>
        <taxon>Tylenchomorpha</taxon>
        <taxon>Sphaerularioidea</taxon>
        <taxon>Anguinidae</taxon>
        <taxon>Anguininae</taxon>
        <taxon>Ditylenchus</taxon>
    </lineage>
</organism>
<comment type="subcellular location">
    <subcellularLocation>
        <location evidence="2">Secreted</location>
    </subcellularLocation>
</comment>
<dbReference type="SUPFAM" id="SSF52833">
    <property type="entry name" value="Thioredoxin-like"/>
    <property type="match status" value="1"/>
</dbReference>
<keyword evidence="11" id="KW-0812">Transmembrane</keyword>
<evidence type="ECO:0000256" key="7">
    <source>
        <dbReference type="ARBA" id="ARBA00022729"/>
    </source>
</evidence>
<keyword evidence="9" id="KW-0325">Glycoprotein</keyword>
<keyword evidence="6 10" id="KW-0575">Peroxidase</keyword>
<evidence type="ECO:0000256" key="4">
    <source>
        <dbReference type="ARBA" id="ARBA00012310"/>
    </source>
</evidence>
<dbReference type="InterPro" id="IPR036249">
    <property type="entry name" value="Thioredoxin-like_sf"/>
</dbReference>
<dbReference type="InterPro" id="IPR029760">
    <property type="entry name" value="GPX_CS"/>
</dbReference>
<evidence type="ECO:0000313" key="12">
    <source>
        <dbReference type="Proteomes" id="UP000887574"/>
    </source>
</evidence>
<keyword evidence="5" id="KW-0964">Secreted</keyword>
<sequence>MEARGTFLPHGFWVIQVVIIISVVIILEDYQLQYLPKIIFQKRMNAFLSPKLIDETTRWSECKAQNQSIYDFQVETLEGEFTDLSQYKGQVLLVINVATFCAYTQQYTDFNPLIEKNRENGKEFTILGFPCNQFYLQEPAENHELLNGIVHVRPGNGWHPHRNLHIYVFEGQLPSNCSANR</sequence>
<keyword evidence="11" id="KW-1133">Transmembrane helix</keyword>
<comment type="similarity">
    <text evidence="3 10">Belongs to the glutathione peroxidase family.</text>
</comment>
<evidence type="ECO:0000256" key="6">
    <source>
        <dbReference type="ARBA" id="ARBA00022559"/>
    </source>
</evidence>
<feature type="transmembrane region" description="Helical" evidence="11">
    <location>
        <begin position="6"/>
        <end position="27"/>
    </location>
</feature>
<evidence type="ECO:0000256" key="10">
    <source>
        <dbReference type="RuleBase" id="RU000499"/>
    </source>
</evidence>
<keyword evidence="12" id="KW-1185">Reference proteome</keyword>
<dbReference type="PANTHER" id="PTHR11592">
    <property type="entry name" value="GLUTATHIONE PEROXIDASE"/>
    <property type="match status" value="1"/>
</dbReference>
<dbReference type="GO" id="GO:0004602">
    <property type="term" value="F:glutathione peroxidase activity"/>
    <property type="evidence" value="ECO:0007669"/>
    <property type="project" value="UniProtKB-EC"/>
</dbReference>
<evidence type="ECO:0000256" key="11">
    <source>
        <dbReference type="SAM" id="Phobius"/>
    </source>
</evidence>
<keyword evidence="11" id="KW-0472">Membrane</keyword>
<name>A0A915DAB6_9BILA</name>
<evidence type="ECO:0000256" key="3">
    <source>
        <dbReference type="ARBA" id="ARBA00006926"/>
    </source>
</evidence>
<evidence type="ECO:0000256" key="5">
    <source>
        <dbReference type="ARBA" id="ARBA00022525"/>
    </source>
</evidence>
<accession>A0A915DAB6</accession>
<dbReference type="PROSITE" id="PS51355">
    <property type="entry name" value="GLUTATHIONE_PEROXID_3"/>
    <property type="match status" value="1"/>
</dbReference>
<proteinExistence type="inferred from homology"/>
<protein>
    <recommendedName>
        <fullName evidence="4 10">Glutathione peroxidase</fullName>
    </recommendedName>
</protein>
<dbReference type="GO" id="GO:0006979">
    <property type="term" value="P:response to oxidative stress"/>
    <property type="evidence" value="ECO:0007669"/>
    <property type="project" value="InterPro"/>
</dbReference>
<dbReference type="GO" id="GO:0005576">
    <property type="term" value="C:extracellular region"/>
    <property type="evidence" value="ECO:0007669"/>
    <property type="project" value="UniProtKB-SubCell"/>
</dbReference>
<keyword evidence="8 10" id="KW-0560">Oxidoreductase</keyword>
<dbReference type="Proteomes" id="UP000887574">
    <property type="component" value="Unplaced"/>
</dbReference>
<dbReference type="WBParaSite" id="jg17528">
    <property type="protein sequence ID" value="jg17528"/>
    <property type="gene ID" value="jg17528"/>
</dbReference>
<dbReference type="Gene3D" id="3.40.30.10">
    <property type="entry name" value="Glutaredoxin"/>
    <property type="match status" value="1"/>
</dbReference>
<dbReference type="Pfam" id="PF00255">
    <property type="entry name" value="GSHPx"/>
    <property type="match status" value="1"/>
</dbReference>
<dbReference type="AlphaFoldDB" id="A0A915DAB6"/>
<dbReference type="PANTHER" id="PTHR11592:SF88">
    <property type="entry name" value="GLUTATHIONE PEROXIDASE-RELATED"/>
    <property type="match status" value="1"/>
</dbReference>
<comment type="catalytic activity">
    <reaction evidence="1">
        <text>2 glutathione + H2O2 = glutathione disulfide + 2 H2O</text>
        <dbReference type="Rhea" id="RHEA:16833"/>
        <dbReference type="ChEBI" id="CHEBI:15377"/>
        <dbReference type="ChEBI" id="CHEBI:16240"/>
        <dbReference type="ChEBI" id="CHEBI:57925"/>
        <dbReference type="ChEBI" id="CHEBI:58297"/>
        <dbReference type="EC" id="1.11.1.9"/>
    </reaction>
</comment>
<dbReference type="InterPro" id="IPR029759">
    <property type="entry name" value="GPX_AS"/>
</dbReference>
<dbReference type="PRINTS" id="PR01011">
    <property type="entry name" value="GLUTPROXDASE"/>
</dbReference>
<dbReference type="PROSITE" id="PS00763">
    <property type="entry name" value="GLUTATHIONE_PEROXID_2"/>
    <property type="match status" value="1"/>
</dbReference>
<evidence type="ECO:0000313" key="13">
    <source>
        <dbReference type="WBParaSite" id="jg17528"/>
    </source>
</evidence>